<protein>
    <submittedName>
        <fullName evidence="2">Uncharacterized protein</fullName>
    </submittedName>
</protein>
<keyword evidence="1" id="KW-1133">Transmembrane helix</keyword>
<organism evidence="2 3">
    <name type="scientific">Tengunoibacter tsumagoiensis</name>
    <dbReference type="NCBI Taxonomy" id="2014871"/>
    <lineage>
        <taxon>Bacteria</taxon>
        <taxon>Bacillati</taxon>
        <taxon>Chloroflexota</taxon>
        <taxon>Ktedonobacteria</taxon>
        <taxon>Ktedonobacterales</taxon>
        <taxon>Dictyobacteraceae</taxon>
        <taxon>Tengunoibacter</taxon>
    </lineage>
</organism>
<evidence type="ECO:0000256" key="1">
    <source>
        <dbReference type="SAM" id="Phobius"/>
    </source>
</evidence>
<dbReference type="Proteomes" id="UP000287352">
    <property type="component" value="Unassembled WGS sequence"/>
</dbReference>
<dbReference type="RefSeq" id="WP_126578013.1">
    <property type="nucleotide sequence ID" value="NZ_BIFR01000001.1"/>
</dbReference>
<keyword evidence="3" id="KW-1185">Reference proteome</keyword>
<keyword evidence="1" id="KW-0472">Membrane</keyword>
<feature type="transmembrane region" description="Helical" evidence="1">
    <location>
        <begin position="32"/>
        <end position="56"/>
    </location>
</feature>
<accession>A0A401ZU36</accession>
<comment type="caution">
    <text evidence="2">The sequence shown here is derived from an EMBL/GenBank/DDBJ whole genome shotgun (WGS) entry which is preliminary data.</text>
</comment>
<proteinExistence type="predicted"/>
<dbReference type="OrthoDB" id="163671at2"/>
<evidence type="ECO:0000313" key="2">
    <source>
        <dbReference type="EMBL" id="GCE10409.1"/>
    </source>
</evidence>
<keyword evidence="1" id="KW-0812">Transmembrane</keyword>
<evidence type="ECO:0000313" key="3">
    <source>
        <dbReference type="Proteomes" id="UP000287352"/>
    </source>
</evidence>
<name>A0A401ZU36_9CHLR</name>
<feature type="transmembrane region" description="Helical" evidence="1">
    <location>
        <begin position="62"/>
        <end position="87"/>
    </location>
</feature>
<reference evidence="3" key="1">
    <citation type="submission" date="2018-12" db="EMBL/GenBank/DDBJ databases">
        <title>Tengunoibacter tsumagoiensis gen. nov., sp. nov., Dictyobacter kobayashii sp. nov., D. alpinus sp. nov., and D. joshuensis sp. nov. and description of Dictyobacteraceae fam. nov. within the order Ktedonobacterales isolated from Tengu-no-mugimeshi.</title>
        <authorList>
            <person name="Wang C.M."/>
            <person name="Zheng Y."/>
            <person name="Sakai Y."/>
            <person name="Toyoda A."/>
            <person name="Minakuchi Y."/>
            <person name="Abe K."/>
            <person name="Yokota A."/>
            <person name="Yabe S."/>
        </authorList>
    </citation>
    <scope>NUCLEOTIDE SEQUENCE [LARGE SCALE GENOMIC DNA]</scope>
    <source>
        <strain evidence="3">Uno3</strain>
    </source>
</reference>
<sequence length="116" mass="13004">MQNQPRYSLMRRFFFPYSGEVALTRSQGVRVIITWALSFPLVFLLGALLIAPFLPIGSQQRFWLLLTGVTGGEIILFGAMAWFVVFITNQSVRLQQIQKEQKAAQSSSNSGGRYGS</sequence>
<dbReference type="AlphaFoldDB" id="A0A401ZU36"/>
<gene>
    <name evidence="2" type="ORF">KTT_02680</name>
</gene>
<dbReference type="EMBL" id="BIFR01000001">
    <property type="protein sequence ID" value="GCE10409.1"/>
    <property type="molecule type" value="Genomic_DNA"/>
</dbReference>